<name>T1GJT6_MEGSC</name>
<feature type="region of interest" description="Disordered" evidence="1">
    <location>
        <begin position="1"/>
        <end position="21"/>
    </location>
</feature>
<sequence>MLSRMPEGNSTARDCHHGKTPKTEALARQIVIGGNGGTTGGFGGSGFGNGGGYVVSGGSNGVNGNGGYVVGVELIITTTITFWLDLPTKRSNNWLKNNNF</sequence>
<dbReference type="EMBL" id="CAQQ02137041">
    <property type="status" value="NOT_ANNOTATED_CDS"/>
    <property type="molecule type" value="Genomic_DNA"/>
</dbReference>
<organism evidence="2 3">
    <name type="scientific">Megaselia scalaris</name>
    <name type="common">Humpbacked fly</name>
    <name type="synonym">Phora scalaris</name>
    <dbReference type="NCBI Taxonomy" id="36166"/>
    <lineage>
        <taxon>Eukaryota</taxon>
        <taxon>Metazoa</taxon>
        <taxon>Ecdysozoa</taxon>
        <taxon>Arthropoda</taxon>
        <taxon>Hexapoda</taxon>
        <taxon>Insecta</taxon>
        <taxon>Pterygota</taxon>
        <taxon>Neoptera</taxon>
        <taxon>Endopterygota</taxon>
        <taxon>Diptera</taxon>
        <taxon>Brachycera</taxon>
        <taxon>Muscomorpha</taxon>
        <taxon>Platypezoidea</taxon>
        <taxon>Phoridae</taxon>
        <taxon>Megaseliini</taxon>
        <taxon>Megaselia</taxon>
    </lineage>
</organism>
<evidence type="ECO:0000313" key="3">
    <source>
        <dbReference type="Proteomes" id="UP000015102"/>
    </source>
</evidence>
<protein>
    <submittedName>
        <fullName evidence="2">Uncharacterized protein</fullName>
    </submittedName>
</protein>
<reference evidence="2" key="2">
    <citation type="submission" date="2015-06" db="UniProtKB">
        <authorList>
            <consortium name="EnsemblMetazoa"/>
        </authorList>
    </citation>
    <scope>IDENTIFICATION</scope>
</reference>
<keyword evidence="3" id="KW-1185">Reference proteome</keyword>
<dbReference type="HOGENOM" id="CLU_2309195_0_0_1"/>
<dbReference type="AlphaFoldDB" id="T1GJT6"/>
<accession>T1GJT6</accession>
<evidence type="ECO:0000313" key="2">
    <source>
        <dbReference type="EnsemblMetazoa" id="MESCA003740-PA"/>
    </source>
</evidence>
<dbReference type="EnsemblMetazoa" id="MESCA003740-RA">
    <property type="protein sequence ID" value="MESCA003740-PA"/>
    <property type="gene ID" value="MESCA003740"/>
</dbReference>
<proteinExistence type="predicted"/>
<reference evidence="3" key="1">
    <citation type="submission" date="2013-02" db="EMBL/GenBank/DDBJ databases">
        <authorList>
            <person name="Hughes D."/>
        </authorList>
    </citation>
    <scope>NUCLEOTIDE SEQUENCE</scope>
    <source>
        <strain>Durham</strain>
        <strain evidence="3">NC isolate 2 -- Noor lab</strain>
    </source>
</reference>
<evidence type="ECO:0000256" key="1">
    <source>
        <dbReference type="SAM" id="MobiDB-lite"/>
    </source>
</evidence>
<dbReference type="Proteomes" id="UP000015102">
    <property type="component" value="Unassembled WGS sequence"/>
</dbReference>